<evidence type="ECO:0000313" key="2">
    <source>
        <dbReference type="EMBL" id="KVI01242.1"/>
    </source>
</evidence>
<accession>A0A103Y2D5</accession>
<evidence type="ECO:0000313" key="3">
    <source>
        <dbReference type="Proteomes" id="UP000243975"/>
    </source>
</evidence>
<dbReference type="PANTHER" id="PTHR46826:SF1">
    <property type="entry name" value="TVP38_TMEM64 FAMILY MEMBRANE PROTEIN YDJX"/>
    <property type="match status" value="1"/>
</dbReference>
<dbReference type="Gramene" id="KVI01242">
    <property type="protein sequence ID" value="KVI01242"/>
    <property type="gene ID" value="Ccrd_020500"/>
</dbReference>
<dbReference type="Proteomes" id="UP000243975">
    <property type="component" value="Unassembled WGS sequence"/>
</dbReference>
<dbReference type="STRING" id="59895.A0A103Y2D5"/>
<protein>
    <submittedName>
        <fullName evidence="2">Uncharacterized protein</fullName>
    </submittedName>
</protein>
<feature type="transmembrane region" description="Helical" evidence="1">
    <location>
        <begin position="66"/>
        <end position="90"/>
    </location>
</feature>
<keyword evidence="1" id="KW-0472">Membrane</keyword>
<keyword evidence="3" id="KW-1185">Reference proteome</keyword>
<keyword evidence="1" id="KW-0812">Transmembrane</keyword>
<proteinExistence type="predicted"/>
<dbReference type="AlphaFoldDB" id="A0A103Y2D5"/>
<name>A0A103Y2D5_CYNCS</name>
<dbReference type="EMBL" id="LEKV01003123">
    <property type="protein sequence ID" value="KVI01242.1"/>
    <property type="molecule type" value="Genomic_DNA"/>
</dbReference>
<dbReference type="PANTHER" id="PTHR46826">
    <property type="match status" value="1"/>
</dbReference>
<feature type="non-terminal residue" evidence="2">
    <location>
        <position position="115"/>
    </location>
</feature>
<organism evidence="2 3">
    <name type="scientific">Cynara cardunculus var. scolymus</name>
    <name type="common">Globe artichoke</name>
    <name type="synonym">Cynara scolymus</name>
    <dbReference type="NCBI Taxonomy" id="59895"/>
    <lineage>
        <taxon>Eukaryota</taxon>
        <taxon>Viridiplantae</taxon>
        <taxon>Streptophyta</taxon>
        <taxon>Embryophyta</taxon>
        <taxon>Tracheophyta</taxon>
        <taxon>Spermatophyta</taxon>
        <taxon>Magnoliopsida</taxon>
        <taxon>eudicotyledons</taxon>
        <taxon>Gunneridae</taxon>
        <taxon>Pentapetalae</taxon>
        <taxon>asterids</taxon>
        <taxon>campanulids</taxon>
        <taxon>Asterales</taxon>
        <taxon>Asteraceae</taxon>
        <taxon>Carduoideae</taxon>
        <taxon>Cardueae</taxon>
        <taxon>Carduinae</taxon>
        <taxon>Cynara</taxon>
    </lineage>
</organism>
<evidence type="ECO:0000256" key="1">
    <source>
        <dbReference type="SAM" id="Phobius"/>
    </source>
</evidence>
<keyword evidence="1" id="KW-1133">Transmembrane helix</keyword>
<comment type="caution">
    <text evidence="2">The sequence shown here is derived from an EMBL/GenBank/DDBJ whole genome shotgun (WGS) entry which is preliminary data.</text>
</comment>
<reference evidence="2 3" key="1">
    <citation type="journal article" date="2016" name="Sci. Rep.">
        <title>The genome sequence of the outbreeding globe artichoke constructed de novo incorporating a phase-aware low-pass sequencing strategy of F1 progeny.</title>
        <authorList>
            <person name="Scaglione D."/>
            <person name="Reyes-Chin-Wo S."/>
            <person name="Acquadro A."/>
            <person name="Froenicke L."/>
            <person name="Portis E."/>
            <person name="Beitel C."/>
            <person name="Tirone M."/>
            <person name="Mauro R."/>
            <person name="Lo Monaco A."/>
            <person name="Mauromicale G."/>
            <person name="Faccioli P."/>
            <person name="Cattivelli L."/>
            <person name="Rieseberg L."/>
            <person name="Michelmore R."/>
            <person name="Lanteri S."/>
        </authorList>
    </citation>
    <scope>NUCLEOTIDE SEQUENCE [LARGE SCALE GENOMIC DNA]</scope>
    <source>
        <strain evidence="2">2C</strain>
    </source>
</reference>
<feature type="transmembrane region" description="Helical" evidence="1">
    <location>
        <begin position="31"/>
        <end position="54"/>
    </location>
</feature>
<dbReference type="InterPro" id="IPR053240">
    <property type="entry name" value="VTT_domain"/>
</dbReference>
<gene>
    <name evidence="2" type="ORF">Ccrd_020500</name>
</gene>
<sequence>MASSSSTNQHPMNFSSSYRNPEDCLDAVSRLFWALCTGYGPAGYALFVAVYAGLEVLAIPTIPFTMSAGILFGPLTGTIPVSISGTLYVCPLFKFSGKFSRIPDQEVQRRNLYTQ</sequence>